<dbReference type="Gene3D" id="2.60.120.620">
    <property type="entry name" value="q2cbj1_9rhob like domain"/>
    <property type="match status" value="1"/>
</dbReference>
<feature type="domain" description="Prolyl 4-hydroxylase alpha subunit Fe(2+) 2OG dioxygenase" evidence="1">
    <location>
        <begin position="2"/>
        <end position="94"/>
    </location>
</feature>
<evidence type="ECO:0000313" key="2">
    <source>
        <dbReference type="EMBL" id="KAF5357327.1"/>
    </source>
</evidence>
<accession>A0A8H5G2T7</accession>
<dbReference type="OrthoDB" id="27483at2759"/>
<gene>
    <name evidence="2" type="ORF">D9758_005965</name>
</gene>
<proteinExistence type="predicted"/>
<evidence type="ECO:0000259" key="1">
    <source>
        <dbReference type="Pfam" id="PF13640"/>
    </source>
</evidence>
<dbReference type="Pfam" id="PF13640">
    <property type="entry name" value="2OG-FeII_Oxy_3"/>
    <property type="match status" value="1"/>
</dbReference>
<protein>
    <recommendedName>
        <fullName evidence="1">Prolyl 4-hydroxylase alpha subunit Fe(2+) 2OG dioxygenase domain-containing protein</fullName>
    </recommendedName>
</protein>
<comment type="caution">
    <text evidence="2">The sequence shown here is derived from an EMBL/GenBank/DDBJ whole genome shotgun (WGS) entry which is preliminary data.</text>
</comment>
<organism evidence="2 3">
    <name type="scientific">Tetrapyrgos nigripes</name>
    <dbReference type="NCBI Taxonomy" id="182062"/>
    <lineage>
        <taxon>Eukaryota</taxon>
        <taxon>Fungi</taxon>
        <taxon>Dikarya</taxon>
        <taxon>Basidiomycota</taxon>
        <taxon>Agaricomycotina</taxon>
        <taxon>Agaricomycetes</taxon>
        <taxon>Agaricomycetidae</taxon>
        <taxon>Agaricales</taxon>
        <taxon>Marasmiineae</taxon>
        <taxon>Marasmiaceae</taxon>
        <taxon>Tetrapyrgos</taxon>
    </lineage>
</organism>
<dbReference type="AlphaFoldDB" id="A0A8H5G2T7"/>
<sequence length="308" mass="34455">MSMSCIDQGSFFKAHKDTPRADNMVASLVIVFPTAHEGGSLILRHGGEEFVYDSAKELGSASTPSIGYVAFYSDVEHEVTPVTSGYRVTLTYNLYLEDDTTNATTSPSRQFSLPNSQSFRAAFSTMLSDNTFLPNGGLIGFGLTHQYPVRDRFGDIDYDVFQTVLDTLKGNDLMIYDTCEEFDLNVYLRVIYEDDGGLAMSERIIDENSGDGYEQSFFLSMCGTGTHFGPSATLLRFPKGYNEDDDDIYQRYGIRKPLTEVNWVIEIATYNRLKVEYVAYGNQPSIEYVYGDFSLICEVGPVGNRKVL</sequence>
<dbReference type="InterPro" id="IPR044862">
    <property type="entry name" value="Pro_4_hyd_alph_FE2OG_OXY"/>
</dbReference>
<name>A0A8H5G2T7_9AGAR</name>
<dbReference type="PANTHER" id="PTHR33099">
    <property type="entry name" value="FE2OG DIOXYGENASE DOMAIN-CONTAINING PROTEIN"/>
    <property type="match status" value="1"/>
</dbReference>
<reference evidence="2 3" key="1">
    <citation type="journal article" date="2020" name="ISME J.">
        <title>Uncovering the hidden diversity of litter-decomposition mechanisms in mushroom-forming fungi.</title>
        <authorList>
            <person name="Floudas D."/>
            <person name="Bentzer J."/>
            <person name="Ahren D."/>
            <person name="Johansson T."/>
            <person name="Persson P."/>
            <person name="Tunlid A."/>
        </authorList>
    </citation>
    <scope>NUCLEOTIDE SEQUENCE [LARGE SCALE GENOMIC DNA]</scope>
    <source>
        <strain evidence="2 3">CBS 291.85</strain>
    </source>
</reference>
<dbReference type="Proteomes" id="UP000559256">
    <property type="component" value="Unassembled WGS sequence"/>
</dbReference>
<dbReference type="PANTHER" id="PTHR33099:SF7">
    <property type="entry name" value="MYND-TYPE DOMAIN-CONTAINING PROTEIN"/>
    <property type="match status" value="1"/>
</dbReference>
<dbReference type="EMBL" id="JAACJM010000052">
    <property type="protein sequence ID" value="KAF5357327.1"/>
    <property type="molecule type" value="Genomic_DNA"/>
</dbReference>
<evidence type="ECO:0000313" key="3">
    <source>
        <dbReference type="Proteomes" id="UP000559256"/>
    </source>
</evidence>
<keyword evidence="3" id="KW-1185">Reference proteome</keyword>